<evidence type="ECO:0000256" key="1">
    <source>
        <dbReference type="SAM" id="Phobius"/>
    </source>
</evidence>
<evidence type="ECO:0000313" key="3">
    <source>
        <dbReference type="Proteomes" id="UP001189429"/>
    </source>
</evidence>
<proteinExistence type="predicted"/>
<organism evidence="2 3">
    <name type="scientific">Prorocentrum cordatum</name>
    <dbReference type="NCBI Taxonomy" id="2364126"/>
    <lineage>
        <taxon>Eukaryota</taxon>
        <taxon>Sar</taxon>
        <taxon>Alveolata</taxon>
        <taxon>Dinophyceae</taxon>
        <taxon>Prorocentrales</taxon>
        <taxon>Prorocentraceae</taxon>
        <taxon>Prorocentrum</taxon>
    </lineage>
</organism>
<name>A0ABN9XW87_9DINO</name>
<accession>A0ABN9XW87</accession>
<keyword evidence="1" id="KW-0472">Membrane</keyword>
<sequence>MKLVLWNRLKQRRPQRGEASLADMQEFYRMEVAIVWWMFGLVFFMAPLNWWGKKYRIVHDHYPWAPKRHDGTRGVGPYCWFLE</sequence>
<dbReference type="EMBL" id="CAUYUJ010021392">
    <property type="protein sequence ID" value="CAK0904360.1"/>
    <property type="molecule type" value="Genomic_DNA"/>
</dbReference>
<reference evidence="2" key="1">
    <citation type="submission" date="2023-10" db="EMBL/GenBank/DDBJ databases">
        <authorList>
            <person name="Chen Y."/>
            <person name="Shah S."/>
            <person name="Dougan E. K."/>
            <person name="Thang M."/>
            <person name="Chan C."/>
        </authorList>
    </citation>
    <scope>NUCLEOTIDE SEQUENCE [LARGE SCALE GENOMIC DNA]</scope>
</reference>
<keyword evidence="3" id="KW-1185">Reference proteome</keyword>
<gene>
    <name evidence="2" type="ORF">PCOR1329_LOCUS80409</name>
</gene>
<dbReference type="Proteomes" id="UP001189429">
    <property type="component" value="Unassembled WGS sequence"/>
</dbReference>
<evidence type="ECO:0000313" key="2">
    <source>
        <dbReference type="EMBL" id="CAK0904360.1"/>
    </source>
</evidence>
<keyword evidence="1" id="KW-0812">Transmembrane</keyword>
<comment type="caution">
    <text evidence="2">The sequence shown here is derived from an EMBL/GenBank/DDBJ whole genome shotgun (WGS) entry which is preliminary data.</text>
</comment>
<feature type="transmembrane region" description="Helical" evidence="1">
    <location>
        <begin position="34"/>
        <end position="52"/>
    </location>
</feature>
<keyword evidence="1" id="KW-1133">Transmembrane helix</keyword>
<protein>
    <submittedName>
        <fullName evidence="2">Uncharacterized protein</fullName>
    </submittedName>
</protein>